<evidence type="ECO:0000313" key="2">
    <source>
        <dbReference type="EMBL" id="GGK70009.1"/>
    </source>
</evidence>
<dbReference type="AlphaFoldDB" id="A0A917VFD4"/>
<organism evidence="2 3">
    <name type="scientific">Streptomyces flaveus</name>
    <dbReference type="NCBI Taxonomy" id="66370"/>
    <lineage>
        <taxon>Bacteria</taxon>
        <taxon>Bacillati</taxon>
        <taxon>Actinomycetota</taxon>
        <taxon>Actinomycetes</taxon>
        <taxon>Kitasatosporales</taxon>
        <taxon>Streptomycetaceae</taxon>
        <taxon>Streptomyces</taxon>
        <taxon>Streptomyces aurantiacus group</taxon>
    </lineage>
</organism>
<dbReference type="EMBL" id="BMPQ01000007">
    <property type="protein sequence ID" value="GGK70009.1"/>
    <property type="molecule type" value="Genomic_DNA"/>
</dbReference>
<name>A0A917VFD4_9ACTN</name>
<keyword evidence="3" id="KW-1185">Reference proteome</keyword>
<accession>A0A917VFD4</accession>
<comment type="caution">
    <text evidence="2">The sequence shown here is derived from an EMBL/GenBank/DDBJ whole genome shotgun (WGS) entry which is preliminary data.</text>
</comment>
<dbReference type="GO" id="GO:0016787">
    <property type="term" value="F:hydrolase activity"/>
    <property type="evidence" value="ECO:0007669"/>
    <property type="project" value="UniProtKB-KW"/>
</dbReference>
<dbReference type="InterPro" id="IPR029058">
    <property type="entry name" value="AB_hydrolase_fold"/>
</dbReference>
<feature type="domain" description="Dienelactone hydrolase" evidence="1">
    <location>
        <begin position="24"/>
        <end position="205"/>
    </location>
</feature>
<evidence type="ECO:0000313" key="3">
    <source>
        <dbReference type="Proteomes" id="UP000637788"/>
    </source>
</evidence>
<dbReference type="SUPFAM" id="SSF53474">
    <property type="entry name" value="alpha/beta-Hydrolases"/>
    <property type="match status" value="1"/>
</dbReference>
<dbReference type="RefSeq" id="WP_189322686.1">
    <property type="nucleotide sequence ID" value="NZ_BMPQ01000007.1"/>
</dbReference>
<gene>
    <name evidence="2" type="ORF">GCM10010094_33810</name>
</gene>
<dbReference type="Gene3D" id="3.40.50.1820">
    <property type="entry name" value="alpha/beta hydrolase"/>
    <property type="match status" value="1"/>
</dbReference>
<protein>
    <submittedName>
        <fullName evidence="2">Hydrolase</fullName>
    </submittedName>
</protein>
<dbReference type="Proteomes" id="UP000637788">
    <property type="component" value="Unassembled WGS sequence"/>
</dbReference>
<keyword evidence="2" id="KW-0378">Hydrolase</keyword>
<dbReference type="Pfam" id="PF01738">
    <property type="entry name" value="DLH"/>
    <property type="match status" value="1"/>
</dbReference>
<evidence type="ECO:0000259" key="1">
    <source>
        <dbReference type="Pfam" id="PF01738"/>
    </source>
</evidence>
<dbReference type="InterPro" id="IPR002925">
    <property type="entry name" value="Dienelactn_hydro"/>
</dbReference>
<reference evidence="2" key="1">
    <citation type="journal article" date="2014" name="Int. J. Syst. Evol. Microbiol.">
        <title>Complete genome sequence of Corynebacterium casei LMG S-19264T (=DSM 44701T), isolated from a smear-ripened cheese.</title>
        <authorList>
            <consortium name="US DOE Joint Genome Institute (JGI-PGF)"/>
            <person name="Walter F."/>
            <person name="Albersmeier A."/>
            <person name="Kalinowski J."/>
            <person name="Ruckert C."/>
        </authorList>
    </citation>
    <scope>NUCLEOTIDE SEQUENCE</scope>
    <source>
        <strain evidence="2">JCM 3035</strain>
    </source>
</reference>
<proteinExistence type="predicted"/>
<sequence length="221" mass="23665">MISDLVLVPARGAPLAGDLVVPGPVRSVVVITEGSSSSRGSSRDRELADTFHRAGMGTLLLDLLTELEKRADARSARHLFDIPFLAQRLVAAIDWLEQRPETADVPVCLFGADTSALLAAAERPRRVSAVVIRGGRPDLTYDALQSVQAPVLFIVGGDDEPDSRINQETAGRLSAPSEIHVVRGATHLFHEPGALEETATAARHWFVSHLGNGRGSGRRSV</sequence>
<reference evidence="2" key="2">
    <citation type="submission" date="2020-09" db="EMBL/GenBank/DDBJ databases">
        <authorList>
            <person name="Sun Q."/>
            <person name="Ohkuma M."/>
        </authorList>
    </citation>
    <scope>NUCLEOTIDE SEQUENCE</scope>
    <source>
        <strain evidence="2">JCM 3035</strain>
    </source>
</reference>